<keyword evidence="3" id="KW-1185">Reference proteome</keyword>
<feature type="region of interest" description="Disordered" evidence="1">
    <location>
        <begin position="1"/>
        <end position="51"/>
    </location>
</feature>
<proteinExistence type="predicted"/>
<sequence length="181" mass="19739">MEVRLDTMPINQSSKKRKSLFGGTSSPIAPRPAACGSMAAPASPTAAASSADNVNLTAALTALKVSLKRDLESFAPPTPAVSPAHGRGPTKRARFDFSAMDETDAEPEEPQKPKPVNALLAVSSRIKFELERRRRDRERSQQRPRRRKQLSYFAIVGAFQRAAHERNVAVQVECVVEASSE</sequence>
<feature type="compositionally biased region" description="Low complexity" evidence="1">
    <location>
        <begin position="39"/>
        <end position="51"/>
    </location>
</feature>
<evidence type="ECO:0000313" key="2">
    <source>
        <dbReference type="EMBL" id="KAG7391463.1"/>
    </source>
</evidence>
<name>A0A8T1WHM3_9STRA</name>
<feature type="region of interest" description="Disordered" evidence="1">
    <location>
        <begin position="73"/>
        <end position="118"/>
    </location>
</feature>
<dbReference type="EMBL" id="JAGDFL010000358">
    <property type="protein sequence ID" value="KAG7391463.1"/>
    <property type="molecule type" value="Genomic_DNA"/>
</dbReference>
<protein>
    <submittedName>
        <fullName evidence="2">Uncharacterized protein</fullName>
    </submittedName>
</protein>
<dbReference type="Proteomes" id="UP000693981">
    <property type="component" value="Unassembled WGS sequence"/>
</dbReference>
<accession>A0A8T1WHM3</accession>
<reference evidence="2" key="1">
    <citation type="submission" date="2021-02" db="EMBL/GenBank/DDBJ databases">
        <authorList>
            <person name="Palmer J.M."/>
        </authorList>
    </citation>
    <scope>NUCLEOTIDE SEQUENCE</scope>
    <source>
        <strain evidence="2">SCRP23</strain>
    </source>
</reference>
<gene>
    <name evidence="2" type="ORF">PHYBOEH_006683</name>
</gene>
<feature type="compositionally biased region" description="Acidic residues" evidence="1">
    <location>
        <begin position="99"/>
        <end position="108"/>
    </location>
</feature>
<dbReference type="OrthoDB" id="126401at2759"/>
<organism evidence="2 3">
    <name type="scientific">Phytophthora boehmeriae</name>
    <dbReference type="NCBI Taxonomy" id="109152"/>
    <lineage>
        <taxon>Eukaryota</taxon>
        <taxon>Sar</taxon>
        <taxon>Stramenopiles</taxon>
        <taxon>Oomycota</taxon>
        <taxon>Peronosporomycetes</taxon>
        <taxon>Peronosporales</taxon>
        <taxon>Peronosporaceae</taxon>
        <taxon>Phytophthora</taxon>
    </lineage>
</organism>
<comment type="caution">
    <text evidence="2">The sequence shown here is derived from an EMBL/GenBank/DDBJ whole genome shotgun (WGS) entry which is preliminary data.</text>
</comment>
<evidence type="ECO:0000313" key="3">
    <source>
        <dbReference type="Proteomes" id="UP000693981"/>
    </source>
</evidence>
<dbReference type="AlphaFoldDB" id="A0A8T1WHM3"/>
<evidence type="ECO:0000256" key="1">
    <source>
        <dbReference type="SAM" id="MobiDB-lite"/>
    </source>
</evidence>